<dbReference type="EMBL" id="JAIWYP010000010">
    <property type="protein sequence ID" value="KAH3753124.1"/>
    <property type="molecule type" value="Genomic_DNA"/>
</dbReference>
<reference evidence="2" key="2">
    <citation type="submission" date="2020-11" db="EMBL/GenBank/DDBJ databases">
        <authorList>
            <person name="McCartney M.A."/>
            <person name="Auch B."/>
            <person name="Kono T."/>
            <person name="Mallez S."/>
            <person name="Becker A."/>
            <person name="Gohl D.M."/>
            <person name="Silverstein K.A.T."/>
            <person name="Koren S."/>
            <person name="Bechman K.B."/>
            <person name="Herman A."/>
            <person name="Abrahante J.E."/>
            <person name="Garbe J."/>
        </authorList>
    </citation>
    <scope>NUCLEOTIDE SEQUENCE</scope>
    <source>
        <strain evidence="2">Duluth1</strain>
        <tissue evidence="2">Whole animal</tissue>
    </source>
</reference>
<keyword evidence="3" id="KW-1185">Reference proteome</keyword>
<feature type="region of interest" description="Disordered" evidence="1">
    <location>
        <begin position="1"/>
        <end position="55"/>
    </location>
</feature>
<gene>
    <name evidence="2" type="ORF">DPMN_187755</name>
</gene>
<dbReference type="Proteomes" id="UP000828390">
    <property type="component" value="Unassembled WGS sequence"/>
</dbReference>
<evidence type="ECO:0000313" key="2">
    <source>
        <dbReference type="EMBL" id="KAH3753124.1"/>
    </source>
</evidence>
<feature type="compositionally biased region" description="Polar residues" evidence="1">
    <location>
        <begin position="22"/>
        <end position="40"/>
    </location>
</feature>
<proteinExistence type="predicted"/>
<evidence type="ECO:0000256" key="1">
    <source>
        <dbReference type="SAM" id="MobiDB-lite"/>
    </source>
</evidence>
<reference evidence="2" key="1">
    <citation type="journal article" date="2019" name="bioRxiv">
        <title>The Genome of the Zebra Mussel, Dreissena polymorpha: A Resource for Invasive Species Research.</title>
        <authorList>
            <person name="McCartney M.A."/>
            <person name="Auch B."/>
            <person name="Kono T."/>
            <person name="Mallez S."/>
            <person name="Zhang Y."/>
            <person name="Obille A."/>
            <person name="Becker A."/>
            <person name="Abrahante J.E."/>
            <person name="Garbe J."/>
            <person name="Badalamenti J.P."/>
            <person name="Herman A."/>
            <person name="Mangelson H."/>
            <person name="Liachko I."/>
            <person name="Sullivan S."/>
            <person name="Sone E.D."/>
            <person name="Koren S."/>
            <person name="Silverstein K.A.T."/>
            <person name="Beckman K.B."/>
            <person name="Gohl D.M."/>
        </authorList>
    </citation>
    <scope>NUCLEOTIDE SEQUENCE</scope>
    <source>
        <strain evidence="2">Duluth1</strain>
        <tissue evidence="2">Whole animal</tissue>
    </source>
</reference>
<protein>
    <submittedName>
        <fullName evidence="2">Uncharacterized protein</fullName>
    </submittedName>
</protein>
<accession>A0A9D4DSP3</accession>
<dbReference type="AlphaFoldDB" id="A0A9D4DSP3"/>
<evidence type="ECO:0000313" key="3">
    <source>
        <dbReference type="Proteomes" id="UP000828390"/>
    </source>
</evidence>
<sequence>MIVSERRGMGNQTWAVPRGKGTETSILPLQGPTHTTQGSQVAEGVKGEVSNEVLS</sequence>
<name>A0A9D4DSP3_DREPO</name>
<comment type="caution">
    <text evidence="2">The sequence shown here is derived from an EMBL/GenBank/DDBJ whole genome shotgun (WGS) entry which is preliminary data.</text>
</comment>
<organism evidence="2 3">
    <name type="scientific">Dreissena polymorpha</name>
    <name type="common">Zebra mussel</name>
    <name type="synonym">Mytilus polymorpha</name>
    <dbReference type="NCBI Taxonomy" id="45954"/>
    <lineage>
        <taxon>Eukaryota</taxon>
        <taxon>Metazoa</taxon>
        <taxon>Spiralia</taxon>
        <taxon>Lophotrochozoa</taxon>
        <taxon>Mollusca</taxon>
        <taxon>Bivalvia</taxon>
        <taxon>Autobranchia</taxon>
        <taxon>Heteroconchia</taxon>
        <taxon>Euheterodonta</taxon>
        <taxon>Imparidentia</taxon>
        <taxon>Neoheterodontei</taxon>
        <taxon>Myida</taxon>
        <taxon>Dreissenoidea</taxon>
        <taxon>Dreissenidae</taxon>
        <taxon>Dreissena</taxon>
    </lineage>
</organism>